<evidence type="ECO:0000313" key="2">
    <source>
        <dbReference type="Proteomes" id="UP000295247"/>
    </source>
</evidence>
<dbReference type="Gene3D" id="2.60.120.200">
    <property type="match status" value="1"/>
</dbReference>
<organism evidence="1 2">
    <name type="scientific">Marichromatium gracile</name>
    <name type="common">Chromatium gracile</name>
    <dbReference type="NCBI Taxonomy" id="1048"/>
    <lineage>
        <taxon>Bacteria</taxon>
        <taxon>Pseudomonadati</taxon>
        <taxon>Pseudomonadota</taxon>
        <taxon>Gammaproteobacteria</taxon>
        <taxon>Chromatiales</taxon>
        <taxon>Chromatiaceae</taxon>
        <taxon>Marichromatium</taxon>
    </lineage>
</organism>
<dbReference type="GO" id="GO:0030246">
    <property type="term" value="F:carbohydrate binding"/>
    <property type="evidence" value="ECO:0007669"/>
    <property type="project" value="UniProtKB-KW"/>
</dbReference>
<dbReference type="Proteomes" id="UP000295247">
    <property type="component" value="Unassembled WGS sequence"/>
</dbReference>
<name>A0A4R4A4L4_MARGR</name>
<accession>A0A4R4A4L4</accession>
<gene>
    <name evidence="1" type="ORF">EDC29_11764</name>
</gene>
<dbReference type="EMBL" id="SMDC01000017">
    <property type="protein sequence ID" value="TCW32698.1"/>
    <property type="molecule type" value="Genomic_DNA"/>
</dbReference>
<dbReference type="InterPro" id="IPR013320">
    <property type="entry name" value="ConA-like_dom_sf"/>
</dbReference>
<dbReference type="AlphaFoldDB" id="A0A4R4A4L4"/>
<dbReference type="Pfam" id="PF13385">
    <property type="entry name" value="Laminin_G_3"/>
    <property type="match status" value="1"/>
</dbReference>
<comment type="caution">
    <text evidence="1">The sequence shown here is derived from an EMBL/GenBank/DDBJ whole genome shotgun (WGS) entry which is preliminary data.</text>
</comment>
<keyword evidence="1" id="KW-0430">Lectin</keyword>
<sequence length="294" mass="31572">MSAPTSGYNVSSGPVPGMRIPNPLPLDDDGHARPFTVEHWYRLHALPSNAGVLGTLIPGERFDSLGINLYFRTAAGAGLRLGIGASDIRVGTPVIGAWTHLAWVYDGALAEIWQDGVLVGSGAVTNMDLRAAAPFWHAQYNTLDWPRADCEIARLRFWERALTGPEITTARQAEHLPFGTPGLLAEYRLDTRHPLEPPSVHAVPAQLLGNTEQTATRVSGIITDQQGAPAARTVRLYHRQSGTLLAETRSSATDGAYLLTTTVPGEVDRLVLSDDDGGPADPVLPDLVDRLIPG</sequence>
<proteinExistence type="predicted"/>
<protein>
    <submittedName>
        <fullName evidence="1">Concanavalin A-like lectin/glucanase superfamily protein</fullName>
    </submittedName>
</protein>
<reference evidence="1 2" key="1">
    <citation type="submission" date="2019-03" db="EMBL/GenBank/DDBJ databases">
        <title>Genomic Encyclopedia of Type Strains, Phase IV (KMG-IV): sequencing the most valuable type-strain genomes for metagenomic binning, comparative biology and taxonomic classification.</title>
        <authorList>
            <person name="Goeker M."/>
        </authorList>
    </citation>
    <scope>NUCLEOTIDE SEQUENCE [LARGE SCALE GENOMIC DNA]</scope>
    <source>
        <strain evidence="1 2">DSM 203</strain>
    </source>
</reference>
<evidence type="ECO:0000313" key="1">
    <source>
        <dbReference type="EMBL" id="TCW32698.1"/>
    </source>
</evidence>
<dbReference type="SUPFAM" id="SSF49899">
    <property type="entry name" value="Concanavalin A-like lectins/glucanases"/>
    <property type="match status" value="1"/>
</dbReference>